<organism evidence="2 3">
    <name type="scientific">Candidatus Chlamydia sanziniae</name>
    <dbReference type="NCBI Taxonomy" id="1806891"/>
    <lineage>
        <taxon>Bacteria</taxon>
        <taxon>Pseudomonadati</taxon>
        <taxon>Chlamydiota</taxon>
        <taxon>Chlamydiia</taxon>
        <taxon>Chlamydiales</taxon>
        <taxon>Chlamydiaceae</taxon>
        <taxon>Chlamydia/Chlamydophila group</taxon>
        <taxon>Chlamydia</taxon>
    </lineage>
</organism>
<dbReference type="PATRIC" id="fig|1806891.3.peg.676"/>
<dbReference type="EMBL" id="CP014639">
    <property type="protein sequence ID" value="ANH78853.1"/>
    <property type="molecule type" value="Genomic_DNA"/>
</dbReference>
<sequence length="291" mass="33810">MKFLLCLCFLSSYLLIFTNEIPIQDDHWDGQHYLNNSDLQCQWAISYIQKFQLSGYEKILDIGCGDGRITAKIAQAVPYGFVFGVDTSDSMLQVAQNLKNKIRLNNLDFIKRDAMNLGFESEFDFIVSFSCFHWVCDHFVALQEIEKALKPGGKVFLYFAPDYGYDRFDFAINTVVASSKWANYFVNFSNPLSLVTPAKFATYVEETGLLLQRLEIITVDETFPTQVAFATWITGWLWYLQQLPKELHQEFLDDIIACYLKYHPIDTDNKLHFIDYWIEVELLKYASNAHH</sequence>
<name>A0A1A9HXM9_9CHLA</name>
<evidence type="ECO:0000259" key="1">
    <source>
        <dbReference type="Pfam" id="PF08241"/>
    </source>
</evidence>
<gene>
    <name evidence="2" type="ORF">Cs308_0683</name>
</gene>
<dbReference type="GO" id="GO:0030798">
    <property type="term" value="F:trans-aconitate 2-methyltransferase activity"/>
    <property type="evidence" value="ECO:0007669"/>
    <property type="project" value="InterPro"/>
</dbReference>
<dbReference type="Proteomes" id="UP000078162">
    <property type="component" value="Chromosome"/>
</dbReference>
<reference evidence="3" key="1">
    <citation type="submission" date="2016-03" db="EMBL/GenBank/DDBJ databases">
        <title>Culture-independent genomics supports pathogen discovery for uncultivable bacteria within the genus Chlamydia.</title>
        <authorList>
            <person name="Taylor-Brown A."/>
            <person name="Bachmann N.L."/>
            <person name="Borel N."/>
            <person name="Polkinghorne A."/>
        </authorList>
    </citation>
    <scope>NUCLEOTIDE SEQUENCE [LARGE SCALE GENOMIC DNA]</scope>
    <source>
        <strain evidence="3">2742-308</strain>
    </source>
</reference>
<protein>
    <submittedName>
        <fullName evidence="2">Methyltransferase type 11</fullName>
    </submittedName>
</protein>
<dbReference type="SUPFAM" id="SSF53335">
    <property type="entry name" value="S-adenosyl-L-methionine-dependent methyltransferases"/>
    <property type="match status" value="1"/>
</dbReference>
<dbReference type="Pfam" id="PF08241">
    <property type="entry name" value="Methyltransf_11"/>
    <property type="match status" value="1"/>
</dbReference>
<keyword evidence="2" id="KW-0808">Transferase</keyword>
<dbReference type="InterPro" id="IPR023149">
    <property type="entry name" value="Trans_acon_MeTrfase_C"/>
</dbReference>
<dbReference type="Gene3D" id="1.10.150.290">
    <property type="entry name" value="S-adenosyl-L-methionine-dependent methyltransferases"/>
    <property type="match status" value="1"/>
</dbReference>
<evidence type="ECO:0000313" key="2">
    <source>
        <dbReference type="EMBL" id="ANH78853.1"/>
    </source>
</evidence>
<accession>A0A1A9HXM9</accession>
<evidence type="ECO:0000313" key="3">
    <source>
        <dbReference type="Proteomes" id="UP000078162"/>
    </source>
</evidence>
<dbReference type="Gene3D" id="3.40.50.150">
    <property type="entry name" value="Vaccinia Virus protein VP39"/>
    <property type="match status" value="1"/>
</dbReference>
<dbReference type="AlphaFoldDB" id="A0A1A9HXM9"/>
<keyword evidence="3" id="KW-1185">Reference proteome</keyword>
<proteinExistence type="predicted"/>
<dbReference type="InterPro" id="IPR013216">
    <property type="entry name" value="Methyltransf_11"/>
</dbReference>
<dbReference type="InterPro" id="IPR029063">
    <property type="entry name" value="SAM-dependent_MTases_sf"/>
</dbReference>
<dbReference type="GO" id="GO:0032259">
    <property type="term" value="P:methylation"/>
    <property type="evidence" value="ECO:0007669"/>
    <property type="project" value="UniProtKB-KW"/>
</dbReference>
<keyword evidence="2" id="KW-0489">Methyltransferase</keyword>
<dbReference type="PANTHER" id="PTHR43861:SF1">
    <property type="entry name" value="TRANS-ACONITATE 2-METHYLTRANSFERASE"/>
    <property type="match status" value="1"/>
</dbReference>
<dbReference type="KEGG" id="csaz:Cs308_0683"/>
<dbReference type="STRING" id="1806891.Cs308_0683"/>
<feature type="domain" description="Methyltransferase type 11" evidence="1">
    <location>
        <begin position="60"/>
        <end position="156"/>
    </location>
</feature>
<dbReference type="PANTHER" id="PTHR43861">
    <property type="entry name" value="TRANS-ACONITATE 2-METHYLTRANSFERASE-RELATED"/>
    <property type="match status" value="1"/>
</dbReference>
<dbReference type="CDD" id="cd02440">
    <property type="entry name" value="AdoMet_MTases"/>
    <property type="match status" value="1"/>
</dbReference>